<dbReference type="AlphaFoldDB" id="A0A1G6EVS1"/>
<organism evidence="1 2">
    <name type="scientific">Desulfonatronum thiosulfatophilum</name>
    <dbReference type="NCBI Taxonomy" id="617002"/>
    <lineage>
        <taxon>Bacteria</taxon>
        <taxon>Pseudomonadati</taxon>
        <taxon>Thermodesulfobacteriota</taxon>
        <taxon>Desulfovibrionia</taxon>
        <taxon>Desulfovibrionales</taxon>
        <taxon>Desulfonatronaceae</taxon>
        <taxon>Desulfonatronum</taxon>
    </lineage>
</organism>
<dbReference type="EMBL" id="FMXO01000025">
    <property type="protein sequence ID" value="SDB61557.1"/>
    <property type="molecule type" value="Genomic_DNA"/>
</dbReference>
<reference evidence="1 2" key="1">
    <citation type="submission" date="2016-10" db="EMBL/GenBank/DDBJ databases">
        <authorList>
            <person name="de Groot N.N."/>
        </authorList>
    </citation>
    <scope>NUCLEOTIDE SEQUENCE [LARGE SCALE GENOMIC DNA]</scope>
    <source>
        <strain evidence="1 2">ASO4-2</strain>
    </source>
</reference>
<evidence type="ECO:0000313" key="2">
    <source>
        <dbReference type="Proteomes" id="UP000198771"/>
    </source>
</evidence>
<dbReference type="STRING" id="617002.SAMN05660653_03209"/>
<accession>A0A1G6EVS1</accession>
<protein>
    <submittedName>
        <fullName evidence="1">Uncharacterized protein</fullName>
    </submittedName>
</protein>
<keyword evidence="2" id="KW-1185">Reference proteome</keyword>
<sequence>MVVGGKAAMDLGICMQGEMMESRWVVGFLEEHARVMRSAFILAGNLSDFKIDFICEMFAPLHAGDVQTERRMAQRFNLRPEDEPCLALQEAFSRLVQETSPEPPTEADLAEVAECLKKVEEARYDARGWAAATFTAAELSLLRTACELYARLAIGQGWVVGGYLGCPAEMSEAVYAFDRRFREVFFPELRGDAYYGINSQLVHDNARVAWDVLQVVRQHLAFTAQGKVVGQDKRDVRTMKGAEFDDPMQRSRLELITCSRI</sequence>
<evidence type="ECO:0000313" key="1">
    <source>
        <dbReference type="EMBL" id="SDB61557.1"/>
    </source>
</evidence>
<dbReference type="Proteomes" id="UP000198771">
    <property type="component" value="Unassembled WGS sequence"/>
</dbReference>
<gene>
    <name evidence="1" type="ORF">SAMN05660653_03209</name>
</gene>
<proteinExistence type="predicted"/>
<name>A0A1G6EVS1_9BACT</name>